<dbReference type="AlphaFoldDB" id="X1L0N6"/>
<evidence type="ECO:0000313" key="1">
    <source>
        <dbReference type="EMBL" id="GAI12907.1"/>
    </source>
</evidence>
<comment type="caution">
    <text evidence="1">The sequence shown here is derived from an EMBL/GenBank/DDBJ whole genome shotgun (WGS) entry which is preliminary data.</text>
</comment>
<proteinExistence type="predicted"/>
<feature type="non-terminal residue" evidence="1">
    <location>
        <position position="1"/>
    </location>
</feature>
<protein>
    <submittedName>
        <fullName evidence="1">Uncharacterized protein</fullName>
    </submittedName>
</protein>
<name>X1L0N6_9ZZZZ</name>
<gene>
    <name evidence="1" type="ORF">S06H3_24019</name>
</gene>
<reference evidence="1" key="1">
    <citation type="journal article" date="2014" name="Front. Microbiol.">
        <title>High frequency of phylogenetically diverse reductive dehalogenase-homologous genes in deep subseafloor sedimentary metagenomes.</title>
        <authorList>
            <person name="Kawai M."/>
            <person name="Futagami T."/>
            <person name="Toyoda A."/>
            <person name="Takaki Y."/>
            <person name="Nishi S."/>
            <person name="Hori S."/>
            <person name="Arai W."/>
            <person name="Tsubouchi T."/>
            <person name="Morono Y."/>
            <person name="Uchiyama I."/>
            <person name="Ito T."/>
            <person name="Fujiyama A."/>
            <person name="Inagaki F."/>
            <person name="Takami H."/>
        </authorList>
    </citation>
    <scope>NUCLEOTIDE SEQUENCE</scope>
    <source>
        <strain evidence="1">Expedition CK06-06</strain>
    </source>
</reference>
<dbReference type="EMBL" id="BARV01013217">
    <property type="protein sequence ID" value="GAI12907.1"/>
    <property type="molecule type" value="Genomic_DNA"/>
</dbReference>
<accession>X1L0N6</accession>
<sequence length="86" mass="9965">NSPLGVVGVRLQDLKRELLWDGKNMKFNNISDSDKIRVVTSDKFEVVDGDPKFRTQRETLNAKEAAEEYIKHTYREGWSLLPEMPN</sequence>
<organism evidence="1">
    <name type="scientific">marine sediment metagenome</name>
    <dbReference type="NCBI Taxonomy" id="412755"/>
    <lineage>
        <taxon>unclassified sequences</taxon>
        <taxon>metagenomes</taxon>
        <taxon>ecological metagenomes</taxon>
    </lineage>
</organism>